<dbReference type="FunFam" id="3.30.565.10:FF:000010">
    <property type="entry name" value="Sensor histidine kinase RcsC"/>
    <property type="match status" value="1"/>
</dbReference>
<evidence type="ECO:0000259" key="24">
    <source>
        <dbReference type="PROSITE" id="PS50110"/>
    </source>
</evidence>
<dbReference type="AlphaFoldDB" id="A0A480AWN9"/>
<evidence type="ECO:0000256" key="10">
    <source>
        <dbReference type="ARBA" id="ARBA00022777"/>
    </source>
</evidence>
<dbReference type="PRINTS" id="PR00344">
    <property type="entry name" value="BCTRLSENSOR"/>
</dbReference>
<evidence type="ECO:0000259" key="25">
    <source>
        <dbReference type="PROSITE" id="PS50885"/>
    </source>
</evidence>
<dbReference type="InterPro" id="IPR003660">
    <property type="entry name" value="HAMP_dom"/>
</dbReference>
<dbReference type="SMART" id="SM00388">
    <property type="entry name" value="HisKA"/>
    <property type="match status" value="1"/>
</dbReference>
<dbReference type="InterPro" id="IPR036641">
    <property type="entry name" value="HPT_dom_sf"/>
</dbReference>
<keyword evidence="14" id="KW-0843">Virulence</keyword>
<comment type="caution">
    <text evidence="27">The sequence shown here is derived from an EMBL/GenBank/DDBJ whole genome shotgun (WGS) entry which is preliminary data.</text>
</comment>
<sequence length="1100" mass="116654">MKLKQVSRLFFGMVSLVLLLNLALLLGVRQAQDQIERAVNRGEAAHAEVDDLVQGTELLASLVQSYTTTARTRYLDLYYEILGTWQGELPSPVATGMADYWRQRIGGGAAIKPPPNLAPRSMIERLRALDFTATELRAAQAVLDASAALQVEEKIAFAATQGLYDRATGQFVDEGQPDLAYAVERVHSPRYEALRAELIRAVGRLSVEVQRRTDAELLLARDRLTLAVMVALLANVAMLALAAVAMIGMRRSVLRPIGALVDTAQHFASGVYSHRSDAARQRSQVDELATLATTLDRMAAAIESELQARDGAQRALALARDQAEAAARTKTAFLANMSHEIRTPMNAIMGMTQLALQSPLHPQPRAYLDKAMAASEHLLHLINDILDFSKIEAGGMTLELSPFRVEELAARALALVRERAQDKGLELLCDVEDATLLGHRAVLRGDPLRLQQVLTNLLGNAVKFTEAGQVTLSLATEPVAGAAAPGLVLVMRVRDTGIGMTAEQCNQLFREFSQADASITRRYGGTGLGLAISQRLVTLMDGTVTVDSVPGAGSCFTVRVPLQVEPGTSPGLEPAAAALRVLVVEDRPDTLANLLAMLQRLGVGVAGGLLSAENGRAALAQLQAAQDEGQPVDLVLLDWVLPDIDGGRLLAQLRARWPRLRVVVITAHGSVELSAAAAACGAAVIDKPVMPQDLRRLLGGPSGPADATAPARDAQAAAAAPSPAGPLAMPLQGLRVLLVEDNALNREVAQGLLGLQGVQVQVAHHGLEAVEWLQANGPDACELVLMDLQMPVLDGYDAVRRLRGDARFDGLPILAMTAHAMAGERERCLALGMQDYITKPLVPAQLFGTLARWRRAGAGSMPPAAPAVAPAPQPAVLTAAAAEADLPAVPGLDRTRLLAHCDQNPALARRLLRGMAQDYADGLVDWHAWLAAPDWTSLRQAAHTLQGLAGTLAADALRSAALALEQAAVAQDTAAAGLQLQATEDQLARLLTALDAVRMQIADAPAAPAAGPVATPAPADAASVPDLSALASLLTDSDSRAIDWWQAHEQALASLLDPVALRGLSRAISRFDFDAALVLCQQAQQGQRPGLQTDLDATPT</sequence>
<protein>
    <recommendedName>
        <fullName evidence="18">Sensory/regulatory protein RpfC</fullName>
        <ecNumber evidence="3">2.7.13.3</ecNumber>
    </recommendedName>
    <alternativeName>
        <fullName evidence="19">Virulence sensor protein BvgS</fullName>
    </alternativeName>
</protein>
<keyword evidence="7 22" id="KW-0812">Transmembrane</keyword>
<dbReference type="PROSITE" id="PS50110">
    <property type="entry name" value="RESPONSE_REGULATORY"/>
    <property type="match status" value="2"/>
</dbReference>
<evidence type="ECO:0000256" key="6">
    <source>
        <dbReference type="ARBA" id="ARBA00022679"/>
    </source>
</evidence>
<evidence type="ECO:0000256" key="22">
    <source>
        <dbReference type="SAM" id="Phobius"/>
    </source>
</evidence>
<feature type="domain" description="Response regulatory" evidence="24">
    <location>
        <begin position="735"/>
        <end position="854"/>
    </location>
</feature>
<dbReference type="SMART" id="SM00387">
    <property type="entry name" value="HATPase_c"/>
    <property type="match status" value="1"/>
</dbReference>
<dbReference type="PANTHER" id="PTHR45339">
    <property type="entry name" value="HYBRID SIGNAL TRANSDUCTION HISTIDINE KINASE J"/>
    <property type="match status" value="1"/>
</dbReference>
<dbReference type="InterPro" id="IPR005467">
    <property type="entry name" value="His_kinase_dom"/>
</dbReference>
<dbReference type="GO" id="GO:0000155">
    <property type="term" value="F:phosphorelay sensor kinase activity"/>
    <property type="evidence" value="ECO:0007669"/>
    <property type="project" value="InterPro"/>
</dbReference>
<evidence type="ECO:0000256" key="17">
    <source>
        <dbReference type="ARBA" id="ARBA00064003"/>
    </source>
</evidence>
<feature type="domain" description="HPt" evidence="26">
    <location>
        <begin position="904"/>
        <end position="1004"/>
    </location>
</feature>
<evidence type="ECO:0000256" key="18">
    <source>
        <dbReference type="ARBA" id="ARBA00068150"/>
    </source>
</evidence>
<dbReference type="Pfam" id="PF00672">
    <property type="entry name" value="HAMP"/>
    <property type="match status" value="1"/>
</dbReference>
<dbReference type="PROSITE" id="PS50109">
    <property type="entry name" value="HIS_KIN"/>
    <property type="match status" value="1"/>
</dbReference>
<evidence type="ECO:0000313" key="27">
    <source>
        <dbReference type="EMBL" id="GCL66139.1"/>
    </source>
</evidence>
<dbReference type="Pfam" id="PF02518">
    <property type="entry name" value="HATPase_c"/>
    <property type="match status" value="1"/>
</dbReference>
<dbReference type="InterPro" id="IPR003661">
    <property type="entry name" value="HisK_dim/P_dom"/>
</dbReference>
<dbReference type="Gene3D" id="1.10.287.130">
    <property type="match status" value="1"/>
</dbReference>
<dbReference type="GO" id="GO:0005524">
    <property type="term" value="F:ATP binding"/>
    <property type="evidence" value="ECO:0007669"/>
    <property type="project" value="UniProtKB-KW"/>
</dbReference>
<keyword evidence="10" id="KW-0418">Kinase</keyword>
<comment type="catalytic activity">
    <reaction evidence="1">
        <text>ATP + protein L-histidine = ADP + protein N-phospho-L-histidine.</text>
        <dbReference type="EC" id="2.7.13.3"/>
    </reaction>
</comment>
<evidence type="ECO:0000313" key="28">
    <source>
        <dbReference type="Proteomes" id="UP000301751"/>
    </source>
</evidence>
<feature type="modified residue" description="Phosphohistidine" evidence="20">
    <location>
        <position position="943"/>
    </location>
</feature>
<dbReference type="OrthoDB" id="9810730at2"/>
<dbReference type="InterPro" id="IPR004358">
    <property type="entry name" value="Sig_transdc_His_kin-like_C"/>
</dbReference>
<accession>A0A480AWN9</accession>
<dbReference type="Pfam" id="PF00512">
    <property type="entry name" value="HisKA"/>
    <property type="match status" value="1"/>
</dbReference>
<comment type="subcellular location">
    <subcellularLocation>
        <location evidence="2">Cell membrane</location>
        <topology evidence="2">Multi-pass membrane protein</topology>
    </subcellularLocation>
</comment>
<dbReference type="PROSITE" id="PS50894">
    <property type="entry name" value="HPT"/>
    <property type="match status" value="1"/>
</dbReference>
<keyword evidence="8" id="KW-0732">Signal</keyword>
<evidence type="ECO:0000256" key="16">
    <source>
        <dbReference type="ARBA" id="ARBA00058004"/>
    </source>
</evidence>
<evidence type="ECO:0000256" key="11">
    <source>
        <dbReference type="ARBA" id="ARBA00022840"/>
    </source>
</evidence>
<evidence type="ECO:0000259" key="26">
    <source>
        <dbReference type="PROSITE" id="PS50894"/>
    </source>
</evidence>
<dbReference type="EC" id="2.7.13.3" evidence="3"/>
<evidence type="ECO:0000256" key="20">
    <source>
        <dbReference type="PROSITE-ProRule" id="PRU00110"/>
    </source>
</evidence>
<evidence type="ECO:0000256" key="9">
    <source>
        <dbReference type="ARBA" id="ARBA00022741"/>
    </source>
</evidence>
<dbReference type="Gene3D" id="1.20.120.160">
    <property type="entry name" value="HPT domain"/>
    <property type="match status" value="1"/>
</dbReference>
<dbReference type="EMBL" id="BJCL01000026">
    <property type="protein sequence ID" value="GCL66139.1"/>
    <property type="molecule type" value="Genomic_DNA"/>
</dbReference>
<keyword evidence="5 21" id="KW-0597">Phosphoprotein</keyword>
<dbReference type="GO" id="GO:0005886">
    <property type="term" value="C:plasma membrane"/>
    <property type="evidence" value="ECO:0007669"/>
    <property type="project" value="UniProtKB-SubCell"/>
</dbReference>
<keyword evidence="11" id="KW-0067">ATP-binding</keyword>
<evidence type="ECO:0000256" key="8">
    <source>
        <dbReference type="ARBA" id="ARBA00022729"/>
    </source>
</evidence>
<evidence type="ECO:0000256" key="19">
    <source>
        <dbReference type="ARBA" id="ARBA00070152"/>
    </source>
</evidence>
<organism evidence="27 28">
    <name type="scientific">Pseudaquabacterium pictum</name>
    <dbReference type="NCBI Taxonomy" id="2315236"/>
    <lineage>
        <taxon>Bacteria</taxon>
        <taxon>Pseudomonadati</taxon>
        <taxon>Pseudomonadota</taxon>
        <taxon>Betaproteobacteria</taxon>
        <taxon>Burkholderiales</taxon>
        <taxon>Sphaerotilaceae</taxon>
        <taxon>Pseudaquabacterium</taxon>
    </lineage>
</organism>
<feature type="transmembrane region" description="Helical" evidence="22">
    <location>
        <begin position="224"/>
        <end position="247"/>
    </location>
</feature>
<dbReference type="FunFam" id="1.10.287.130:FF:000002">
    <property type="entry name" value="Two-component osmosensing histidine kinase"/>
    <property type="match status" value="1"/>
</dbReference>
<dbReference type="SUPFAM" id="SSF47226">
    <property type="entry name" value="Histidine-containing phosphotransfer domain, HPT domain"/>
    <property type="match status" value="1"/>
</dbReference>
<dbReference type="Gene3D" id="3.30.565.10">
    <property type="entry name" value="Histidine kinase-like ATPase, C-terminal domain"/>
    <property type="match status" value="1"/>
</dbReference>
<dbReference type="InterPro" id="IPR036890">
    <property type="entry name" value="HATPase_C_sf"/>
</dbReference>
<proteinExistence type="predicted"/>
<evidence type="ECO:0000256" key="3">
    <source>
        <dbReference type="ARBA" id="ARBA00012438"/>
    </source>
</evidence>
<feature type="domain" description="Response regulatory" evidence="24">
    <location>
        <begin position="580"/>
        <end position="702"/>
    </location>
</feature>
<comment type="function">
    <text evidence="16">Member of the two-component regulatory system BvgS/BvgA. Phosphorylates BvgA via a four-step phosphorelay in response to environmental signals.</text>
</comment>
<keyword evidence="9" id="KW-0547">Nucleotide-binding</keyword>
<dbReference type="InterPro" id="IPR011006">
    <property type="entry name" value="CheY-like_superfamily"/>
</dbReference>
<evidence type="ECO:0000256" key="15">
    <source>
        <dbReference type="ARBA" id="ARBA00023136"/>
    </source>
</evidence>
<dbReference type="CDD" id="cd06225">
    <property type="entry name" value="HAMP"/>
    <property type="match status" value="1"/>
</dbReference>
<reference evidence="28" key="1">
    <citation type="submission" date="2019-03" db="EMBL/GenBank/DDBJ databases">
        <title>Aquabacterium pictum sp.nov., the first bacteriochlorophyll a-containing freshwater bacterium in the genus Aquabacterium of the class Betaproteobacteria.</title>
        <authorList>
            <person name="Hirose S."/>
            <person name="Tank M."/>
            <person name="Hara E."/>
            <person name="Tamaki H."/>
            <person name="Takaichi S."/>
            <person name="Haruta S."/>
            <person name="Hanada S."/>
        </authorList>
    </citation>
    <scope>NUCLEOTIDE SEQUENCE [LARGE SCALE GENOMIC DNA]</scope>
    <source>
        <strain evidence="28">W35</strain>
    </source>
</reference>
<evidence type="ECO:0000256" key="12">
    <source>
        <dbReference type="ARBA" id="ARBA00022989"/>
    </source>
</evidence>
<feature type="domain" description="Histidine kinase" evidence="23">
    <location>
        <begin position="336"/>
        <end position="564"/>
    </location>
</feature>
<evidence type="ECO:0000256" key="14">
    <source>
        <dbReference type="ARBA" id="ARBA00023026"/>
    </source>
</evidence>
<dbReference type="InterPro" id="IPR001789">
    <property type="entry name" value="Sig_transdc_resp-reg_receiver"/>
</dbReference>
<dbReference type="PROSITE" id="PS50885">
    <property type="entry name" value="HAMP"/>
    <property type="match status" value="1"/>
</dbReference>
<feature type="modified residue" description="4-aspartylphosphate" evidence="21">
    <location>
        <position position="787"/>
    </location>
</feature>
<keyword evidence="28" id="KW-1185">Reference proteome</keyword>
<dbReference type="CDD" id="cd17546">
    <property type="entry name" value="REC_hyHK_CKI1_RcsC-like"/>
    <property type="match status" value="1"/>
</dbReference>
<dbReference type="CDD" id="cd00156">
    <property type="entry name" value="REC"/>
    <property type="match status" value="1"/>
</dbReference>
<dbReference type="InterPro" id="IPR036097">
    <property type="entry name" value="HisK_dim/P_sf"/>
</dbReference>
<keyword evidence="4" id="KW-1003">Cell membrane</keyword>
<dbReference type="SUPFAM" id="SSF47384">
    <property type="entry name" value="Homodimeric domain of signal transducing histidine kinase"/>
    <property type="match status" value="1"/>
</dbReference>
<dbReference type="Gene3D" id="3.40.50.2300">
    <property type="match status" value="2"/>
</dbReference>
<name>A0A480AWN9_9BURK</name>
<gene>
    <name evidence="27" type="ORF">AQPW35_52200</name>
</gene>
<evidence type="ECO:0000256" key="5">
    <source>
        <dbReference type="ARBA" id="ARBA00022553"/>
    </source>
</evidence>
<dbReference type="SMART" id="SM00448">
    <property type="entry name" value="REC"/>
    <property type="match status" value="2"/>
</dbReference>
<evidence type="ECO:0000256" key="13">
    <source>
        <dbReference type="ARBA" id="ARBA00023012"/>
    </source>
</evidence>
<dbReference type="Proteomes" id="UP000301751">
    <property type="component" value="Unassembled WGS sequence"/>
</dbReference>
<keyword evidence="12 22" id="KW-1133">Transmembrane helix</keyword>
<keyword evidence="15 22" id="KW-0472">Membrane</keyword>
<dbReference type="Pfam" id="PF01627">
    <property type="entry name" value="Hpt"/>
    <property type="match status" value="1"/>
</dbReference>
<dbReference type="RefSeq" id="WP_137735841.1">
    <property type="nucleotide sequence ID" value="NZ_BJCL01000026.1"/>
</dbReference>
<keyword evidence="6" id="KW-0808">Transferase</keyword>
<dbReference type="InterPro" id="IPR003594">
    <property type="entry name" value="HATPase_dom"/>
</dbReference>
<evidence type="ECO:0000256" key="7">
    <source>
        <dbReference type="ARBA" id="ARBA00022692"/>
    </source>
</evidence>
<dbReference type="Gene3D" id="6.10.340.10">
    <property type="match status" value="1"/>
</dbReference>
<feature type="domain" description="HAMP" evidence="25">
    <location>
        <begin position="251"/>
        <end position="307"/>
    </location>
</feature>
<evidence type="ECO:0000256" key="1">
    <source>
        <dbReference type="ARBA" id="ARBA00000085"/>
    </source>
</evidence>
<dbReference type="CDD" id="cd00082">
    <property type="entry name" value="HisKA"/>
    <property type="match status" value="1"/>
</dbReference>
<dbReference type="PANTHER" id="PTHR45339:SF1">
    <property type="entry name" value="HYBRID SIGNAL TRANSDUCTION HISTIDINE KINASE J"/>
    <property type="match status" value="1"/>
</dbReference>
<dbReference type="Pfam" id="PF00072">
    <property type="entry name" value="Response_reg"/>
    <property type="match status" value="2"/>
</dbReference>
<dbReference type="SUPFAM" id="SSF52172">
    <property type="entry name" value="CheY-like"/>
    <property type="match status" value="2"/>
</dbReference>
<feature type="modified residue" description="4-aspartylphosphate" evidence="21">
    <location>
        <position position="638"/>
    </location>
</feature>
<evidence type="ECO:0000259" key="23">
    <source>
        <dbReference type="PROSITE" id="PS50109"/>
    </source>
</evidence>
<dbReference type="SUPFAM" id="SSF55874">
    <property type="entry name" value="ATPase domain of HSP90 chaperone/DNA topoisomerase II/histidine kinase"/>
    <property type="match status" value="1"/>
</dbReference>
<evidence type="ECO:0000256" key="4">
    <source>
        <dbReference type="ARBA" id="ARBA00022475"/>
    </source>
</evidence>
<dbReference type="InterPro" id="IPR008207">
    <property type="entry name" value="Sig_transdc_His_kin_Hpt_dom"/>
</dbReference>
<evidence type="ECO:0000256" key="21">
    <source>
        <dbReference type="PROSITE-ProRule" id="PRU00169"/>
    </source>
</evidence>
<evidence type="ECO:0000256" key="2">
    <source>
        <dbReference type="ARBA" id="ARBA00004651"/>
    </source>
</evidence>
<dbReference type="SMART" id="SM00304">
    <property type="entry name" value="HAMP"/>
    <property type="match status" value="1"/>
</dbReference>
<dbReference type="CDD" id="cd16922">
    <property type="entry name" value="HATPase_EvgS-ArcB-TorS-like"/>
    <property type="match status" value="1"/>
</dbReference>
<keyword evidence="13" id="KW-0902">Two-component regulatory system</keyword>
<comment type="subunit">
    <text evidence="17">At low DSF concentrations, interacts with RpfF.</text>
</comment>